<evidence type="ECO:0000313" key="2">
    <source>
        <dbReference type="Proteomes" id="UP000319783"/>
    </source>
</evidence>
<evidence type="ECO:0000313" key="1">
    <source>
        <dbReference type="EMBL" id="TLD41007.1"/>
    </source>
</evidence>
<comment type="caution">
    <text evidence="1">The sequence shown here is derived from an EMBL/GenBank/DDBJ whole genome shotgun (WGS) entry which is preliminary data.</text>
</comment>
<gene>
    <name evidence="1" type="ORF">JETT_2735</name>
</gene>
<proteinExistence type="predicted"/>
<accession>A0A533Q8K6</accession>
<dbReference type="EMBL" id="SULG01000067">
    <property type="protein sequence ID" value="TLD41007.1"/>
    <property type="molecule type" value="Genomic_DNA"/>
</dbReference>
<organism evidence="1 2">
    <name type="scientific">Candidatus Jettenia ecosi</name>
    <dbReference type="NCBI Taxonomy" id="2494326"/>
    <lineage>
        <taxon>Bacteria</taxon>
        <taxon>Pseudomonadati</taxon>
        <taxon>Planctomycetota</taxon>
        <taxon>Candidatus Brocadiia</taxon>
        <taxon>Candidatus Brocadiales</taxon>
        <taxon>Candidatus Brocadiaceae</taxon>
        <taxon>Candidatus Jettenia</taxon>
    </lineage>
</organism>
<dbReference type="AlphaFoldDB" id="A0A533Q8K6"/>
<name>A0A533Q8K6_9BACT</name>
<protein>
    <submittedName>
        <fullName evidence="1">Uncharacterized protein</fullName>
    </submittedName>
</protein>
<dbReference type="Proteomes" id="UP000319783">
    <property type="component" value="Unassembled WGS sequence"/>
</dbReference>
<reference evidence="1 2" key="1">
    <citation type="submission" date="2019-04" db="EMBL/GenBank/DDBJ databases">
        <title>Genome of a novel bacterium Candidatus Jettenia ecosi reconstructed from metagenome of an anammox bioreactor.</title>
        <authorList>
            <person name="Mardanov A.V."/>
            <person name="Beletsky A.V."/>
            <person name="Ravin N.V."/>
            <person name="Botchkova E.A."/>
            <person name="Litti Y.V."/>
            <person name="Nozhevnikova A.N."/>
        </authorList>
    </citation>
    <scope>NUCLEOTIDE SEQUENCE [LARGE SCALE GENOMIC DNA]</scope>
    <source>
        <strain evidence="1">J2</strain>
    </source>
</reference>
<sequence>MQEGADDIEKLVFINRAPCAHNQHGHAEKTVLMCQVFQYIPERDIRPK</sequence>